<evidence type="ECO:0000313" key="1">
    <source>
        <dbReference type="EMBL" id="GCD20459.1"/>
    </source>
</evidence>
<protein>
    <submittedName>
        <fullName evidence="1">Uncharacterized protein</fullName>
    </submittedName>
</protein>
<dbReference type="EMBL" id="BHYL01000151">
    <property type="protein sequence ID" value="GCD20459.1"/>
    <property type="molecule type" value="Genomic_DNA"/>
</dbReference>
<name>A0A401V0J6_9CELL</name>
<evidence type="ECO:0000313" key="2">
    <source>
        <dbReference type="Proteomes" id="UP000288246"/>
    </source>
</evidence>
<sequence>MRVHRDTELRDDLGGTVRHGRPGTVLVGNGRAEPALVDLQRRAGNRAVGAYVQRMSARGLPVDVPVARGLRAAESVVLLPDQPSVEAGSDRVFEAAGLASPVEVPATSLAAEEGFEALATAPTATAIATVQSGGSAPNPMRLGLTTAPTGYKAPKFDFGTKPVPGGAGPATYTCSPTWVQHMDEGTNTCQFVGAGVHKTIGQQGGKDVYFELSASIAARNSQAEAEHADDIKQARDISIKEAEQVLTDHVVGKTFPPMGSAAEAEKKVLDEITAKLTHAGLGNDQTKWAGIYDTLFMKTGIRDRNGWHSFGAASTRTTPAGIVFTIGNGSTSIGTKSSADLITY</sequence>
<gene>
    <name evidence="1" type="ORF">CTKZ_20210</name>
</gene>
<reference evidence="1 2" key="1">
    <citation type="submission" date="2018-11" db="EMBL/GenBank/DDBJ databases">
        <title>Draft genome sequence of Cellulomonas takizawaensis strain TKZ-21.</title>
        <authorList>
            <person name="Yamamura H."/>
            <person name="Hayashi T."/>
            <person name="Hamada M."/>
            <person name="Serisawa Y."/>
            <person name="Matsuyama K."/>
            <person name="Nakagawa Y."/>
            <person name="Otoguro M."/>
            <person name="Yanagida F."/>
            <person name="Hayakawa M."/>
        </authorList>
    </citation>
    <scope>NUCLEOTIDE SEQUENCE [LARGE SCALE GENOMIC DNA]</scope>
    <source>
        <strain evidence="1 2">TKZ-21</strain>
    </source>
</reference>
<dbReference type="AlphaFoldDB" id="A0A401V0J6"/>
<comment type="caution">
    <text evidence="1">The sequence shown here is derived from an EMBL/GenBank/DDBJ whole genome shotgun (WGS) entry which is preliminary data.</text>
</comment>
<proteinExistence type="predicted"/>
<keyword evidence="2" id="KW-1185">Reference proteome</keyword>
<accession>A0A401V0J6</accession>
<organism evidence="1 2">
    <name type="scientific">Cellulomonas algicola</name>
    <dbReference type="NCBI Taxonomy" id="2071633"/>
    <lineage>
        <taxon>Bacteria</taxon>
        <taxon>Bacillati</taxon>
        <taxon>Actinomycetota</taxon>
        <taxon>Actinomycetes</taxon>
        <taxon>Micrococcales</taxon>
        <taxon>Cellulomonadaceae</taxon>
        <taxon>Cellulomonas</taxon>
    </lineage>
</organism>
<dbReference type="Proteomes" id="UP000288246">
    <property type="component" value="Unassembled WGS sequence"/>
</dbReference>